<keyword evidence="1" id="KW-1133">Transmembrane helix</keyword>
<dbReference type="InterPro" id="IPR050490">
    <property type="entry name" value="Bact_solute-bd_prot1"/>
</dbReference>
<dbReference type="Gene3D" id="3.40.190.10">
    <property type="entry name" value="Periplasmic binding protein-like II"/>
    <property type="match status" value="2"/>
</dbReference>
<sequence>MAAGDATYEKGRTMTFDRRYLAVPAAVSALAMTLAGCGAAGDGNSAPKAADGPVTLELTFWGSDNRVKLTQQAIDLFHSKNPNITVNMQYADFTSYWDKLATQNAGGEAPDVIQMDASYLASYSSQGSLYDLGKLSDQLDLNTMSSSLKDTGKYEGTQYAAPISMVTLGVMVNNDLLDKLGIELPDTSTWTWDDFAKVSKEVMDKSNGEIIGAYAPSAEFILQLWARQHGTALYKDGKVAIDPQVLAEFLEQPKTWYEKGMSPSVDKWSEDIVATQDQQPFGQNKQAFGFATSNQLTVNVKATGSENISVEPMPSDDHNTKWNYYKPSQYWSISAKTEHPVESAKLIDFLINDADAAKILGAERGDPANNKNREALAATLTGADKKVLDFDSSLADSVGDAPEITPNGASGAEKMLTRYVQEVSFGRMSPIDGANGYIAELQREIDAAA</sequence>
<dbReference type="SUPFAM" id="SSF53850">
    <property type="entry name" value="Periplasmic binding protein-like II"/>
    <property type="match status" value="1"/>
</dbReference>
<evidence type="ECO:0000256" key="1">
    <source>
        <dbReference type="SAM" id="Phobius"/>
    </source>
</evidence>
<dbReference type="Proteomes" id="UP000469763">
    <property type="component" value="Unassembled WGS sequence"/>
</dbReference>
<dbReference type="PANTHER" id="PTHR43649:SF11">
    <property type="entry name" value="ABC TRANSPORTER SUBSTRATE-BINDING PROTEIN YESO-RELATED"/>
    <property type="match status" value="1"/>
</dbReference>
<keyword evidence="3" id="KW-1185">Reference proteome</keyword>
<name>A0A7K3TI06_9BIFI</name>
<dbReference type="PANTHER" id="PTHR43649">
    <property type="entry name" value="ARABINOSE-BINDING PROTEIN-RELATED"/>
    <property type="match status" value="1"/>
</dbReference>
<feature type="transmembrane region" description="Helical" evidence="1">
    <location>
        <begin position="20"/>
        <end position="41"/>
    </location>
</feature>
<keyword evidence="1" id="KW-0472">Membrane</keyword>
<evidence type="ECO:0000313" key="2">
    <source>
        <dbReference type="EMBL" id="NEG78546.1"/>
    </source>
</evidence>
<protein>
    <submittedName>
        <fullName evidence="2">Extracellular solute-binding protein</fullName>
    </submittedName>
</protein>
<dbReference type="AlphaFoldDB" id="A0A7K3TI06"/>
<keyword evidence="1" id="KW-0812">Transmembrane</keyword>
<proteinExistence type="predicted"/>
<gene>
    <name evidence="2" type="ORF">GFD22_06105</name>
</gene>
<reference evidence="2 3" key="1">
    <citation type="submission" date="2019-10" db="EMBL/GenBank/DDBJ databases">
        <title>Bifidobacterium from non-human primates.</title>
        <authorList>
            <person name="Modesto M."/>
        </authorList>
    </citation>
    <scope>NUCLEOTIDE SEQUENCE [LARGE SCALE GENOMIC DNA]</scope>
    <source>
        <strain evidence="2 3">TREC</strain>
    </source>
</reference>
<dbReference type="InterPro" id="IPR006059">
    <property type="entry name" value="SBP"/>
</dbReference>
<dbReference type="OrthoDB" id="358201at2"/>
<accession>A0A7K3TI06</accession>
<dbReference type="EMBL" id="WHZY01000007">
    <property type="protein sequence ID" value="NEG78546.1"/>
    <property type="molecule type" value="Genomic_DNA"/>
</dbReference>
<dbReference type="Pfam" id="PF01547">
    <property type="entry name" value="SBP_bac_1"/>
    <property type="match status" value="1"/>
</dbReference>
<organism evidence="2 3">
    <name type="scientific">Bifidobacterium avesanii</name>
    <dbReference type="NCBI Taxonomy" id="1798157"/>
    <lineage>
        <taxon>Bacteria</taxon>
        <taxon>Bacillati</taxon>
        <taxon>Actinomycetota</taxon>
        <taxon>Actinomycetes</taxon>
        <taxon>Bifidobacteriales</taxon>
        <taxon>Bifidobacteriaceae</taxon>
        <taxon>Bifidobacterium</taxon>
    </lineage>
</organism>
<comment type="caution">
    <text evidence="2">The sequence shown here is derived from an EMBL/GenBank/DDBJ whole genome shotgun (WGS) entry which is preliminary data.</text>
</comment>
<evidence type="ECO:0000313" key="3">
    <source>
        <dbReference type="Proteomes" id="UP000469763"/>
    </source>
</evidence>